<protein>
    <submittedName>
        <fullName evidence="1">Uncharacterized protein</fullName>
    </submittedName>
</protein>
<evidence type="ECO:0000313" key="1">
    <source>
        <dbReference type="EMBL" id="KAA1129519.1"/>
    </source>
</evidence>
<comment type="caution">
    <text evidence="1">The sequence shown here is derived from an EMBL/GenBank/DDBJ whole genome shotgun (WGS) entry which is preliminary data.</text>
</comment>
<accession>A0A5B0RWF9</accession>
<organism evidence="1 2">
    <name type="scientific">Puccinia graminis f. sp. tritici</name>
    <dbReference type="NCBI Taxonomy" id="56615"/>
    <lineage>
        <taxon>Eukaryota</taxon>
        <taxon>Fungi</taxon>
        <taxon>Dikarya</taxon>
        <taxon>Basidiomycota</taxon>
        <taxon>Pucciniomycotina</taxon>
        <taxon>Pucciniomycetes</taxon>
        <taxon>Pucciniales</taxon>
        <taxon>Pucciniaceae</taxon>
        <taxon>Puccinia</taxon>
    </lineage>
</organism>
<dbReference type="Proteomes" id="UP000325313">
    <property type="component" value="Unassembled WGS sequence"/>
</dbReference>
<dbReference type="AlphaFoldDB" id="A0A5B0RWF9"/>
<reference evidence="1 2" key="1">
    <citation type="submission" date="2019-05" db="EMBL/GenBank/DDBJ databases">
        <title>Emergence of the Ug99 lineage of the wheat stem rust pathogen through somatic hybridization.</title>
        <authorList>
            <person name="Li F."/>
            <person name="Upadhyaya N.M."/>
            <person name="Sperschneider J."/>
            <person name="Matny O."/>
            <person name="Nguyen-Phuc H."/>
            <person name="Mago R."/>
            <person name="Raley C."/>
            <person name="Miller M.E."/>
            <person name="Silverstein K.A.T."/>
            <person name="Henningsen E."/>
            <person name="Hirsch C.D."/>
            <person name="Visser B."/>
            <person name="Pretorius Z.A."/>
            <person name="Steffenson B.J."/>
            <person name="Schwessinger B."/>
            <person name="Dodds P.N."/>
            <person name="Figueroa M."/>
        </authorList>
    </citation>
    <scope>NUCLEOTIDE SEQUENCE [LARGE SCALE GENOMIC DNA]</scope>
    <source>
        <strain evidence="1 2">Ug99</strain>
    </source>
</reference>
<evidence type="ECO:0000313" key="2">
    <source>
        <dbReference type="Proteomes" id="UP000325313"/>
    </source>
</evidence>
<proteinExistence type="predicted"/>
<sequence>MFCIILVHSPPSNPDRLLLKFLDDFGDDSKYILTGYRRQTLLSAEYIRSFTLFQIQQQLNKCQKTFSDVATVASSGIAVVNPLGCQVHPTSFHHTQPHSTPHLNISNAGTHCFHTNSTTVPNIQAELIHQHPFKQNQRSEN</sequence>
<dbReference type="EMBL" id="VDEP01000136">
    <property type="protein sequence ID" value="KAA1129519.1"/>
    <property type="molecule type" value="Genomic_DNA"/>
</dbReference>
<gene>
    <name evidence="1" type="ORF">PGTUg99_021916</name>
</gene>
<name>A0A5B0RWF9_PUCGR</name>